<comment type="caution">
    <text evidence="2">The sequence shown here is derived from an EMBL/GenBank/DDBJ whole genome shotgun (WGS) entry which is preliminary data.</text>
</comment>
<evidence type="ECO:0008006" key="4">
    <source>
        <dbReference type="Google" id="ProtNLM"/>
    </source>
</evidence>
<reference evidence="2 3" key="1">
    <citation type="submission" date="2020-08" db="EMBL/GenBank/DDBJ databases">
        <title>Genomic Encyclopedia of Type Strains, Phase IV (KMG-IV): sequencing the most valuable type-strain genomes for metagenomic binning, comparative biology and taxonomic classification.</title>
        <authorList>
            <person name="Goeker M."/>
        </authorList>
    </citation>
    <scope>NUCLEOTIDE SEQUENCE [LARGE SCALE GENOMIC DNA]</scope>
    <source>
        <strain evidence="2 3">DSM 22359</strain>
    </source>
</reference>
<feature type="chain" id="PRO_5032811014" description="Lipoprotein" evidence="1">
    <location>
        <begin position="21"/>
        <end position="218"/>
    </location>
</feature>
<accession>A0A840UA91</accession>
<dbReference type="EMBL" id="JACHFE010000006">
    <property type="protein sequence ID" value="MBB5321902.1"/>
    <property type="molecule type" value="Genomic_DNA"/>
</dbReference>
<dbReference type="AlphaFoldDB" id="A0A840UA91"/>
<dbReference type="Proteomes" id="UP000591735">
    <property type="component" value="Unassembled WGS sequence"/>
</dbReference>
<gene>
    <name evidence="2" type="ORF">HNR38_002397</name>
</gene>
<keyword evidence="1" id="KW-0732">Signal</keyword>
<evidence type="ECO:0000313" key="2">
    <source>
        <dbReference type="EMBL" id="MBB5321902.1"/>
    </source>
</evidence>
<keyword evidence="3" id="KW-1185">Reference proteome</keyword>
<name>A0A840UA91_9GAMM</name>
<dbReference type="RefSeq" id="WP_183704455.1">
    <property type="nucleotide sequence ID" value="NZ_JACHFE010000006.1"/>
</dbReference>
<sequence length="218" mass="24778">MKKMTMVVSLLAIMTLTACASIPPEAPELSSELGTRISELEKSNITLLNRFFDQKRKDVDEFIENEWVPEFANQVFSNQTIADAWDIIVSENDKKQRLLFLVKVGPRLQSKINEKRLELIQPLDDLERRIEGKIRKEYNQARAMNNSITSFLLSASEVSENRNRYLEMAGVNGESLGEIINKTDNAVSDLLGKADDVSNKVTRAEEFIGKVRDIRDSI</sequence>
<dbReference type="PROSITE" id="PS51257">
    <property type="entry name" value="PROKAR_LIPOPROTEIN"/>
    <property type="match status" value="1"/>
</dbReference>
<feature type="signal peptide" evidence="1">
    <location>
        <begin position="1"/>
        <end position="20"/>
    </location>
</feature>
<protein>
    <recommendedName>
        <fullName evidence="4">Lipoprotein</fullName>
    </recommendedName>
</protein>
<proteinExistence type="predicted"/>
<organism evidence="2 3">
    <name type="scientific">Marinobacter oulmenensis</name>
    <dbReference type="NCBI Taxonomy" id="643747"/>
    <lineage>
        <taxon>Bacteria</taxon>
        <taxon>Pseudomonadati</taxon>
        <taxon>Pseudomonadota</taxon>
        <taxon>Gammaproteobacteria</taxon>
        <taxon>Pseudomonadales</taxon>
        <taxon>Marinobacteraceae</taxon>
        <taxon>Marinobacter</taxon>
    </lineage>
</organism>
<evidence type="ECO:0000313" key="3">
    <source>
        <dbReference type="Proteomes" id="UP000591735"/>
    </source>
</evidence>
<evidence type="ECO:0000256" key="1">
    <source>
        <dbReference type="SAM" id="SignalP"/>
    </source>
</evidence>